<sequence>MCRPLKWHPARPGLASRALFGLEPRRWPVVTVAAIFP</sequence>
<reference evidence="2" key="1">
    <citation type="submission" date="2017-06" db="EMBL/GenBank/DDBJ databases">
        <title>Whole genome sequence of Laribacter hongkongensis LHGZ1.</title>
        <authorList>
            <person name="Chen D."/>
            <person name="Wu H."/>
            <person name="Chen J."/>
        </authorList>
    </citation>
    <scope>NUCLEOTIDE SEQUENCE [LARGE SCALE GENOMIC DNA]</scope>
    <source>
        <strain evidence="2">LHGZ1</strain>
    </source>
</reference>
<organism evidence="1 2">
    <name type="scientific">Laribacter hongkongensis</name>
    <dbReference type="NCBI Taxonomy" id="168471"/>
    <lineage>
        <taxon>Bacteria</taxon>
        <taxon>Pseudomonadati</taxon>
        <taxon>Pseudomonadota</taxon>
        <taxon>Betaproteobacteria</taxon>
        <taxon>Neisseriales</taxon>
        <taxon>Aquaspirillaceae</taxon>
        <taxon>Laribacter</taxon>
    </lineage>
</organism>
<protein>
    <submittedName>
        <fullName evidence="1">Uncharacterized protein</fullName>
    </submittedName>
</protein>
<gene>
    <name evidence="1" type="ORF">LHGZ1_2449</name>
</gene>
<name>A0A248LKG6_9NEIS</name>
<dbReference type="Proteomes" id="UP000197424">
    <property type="component" value="Chromosome"/>
</dbReference>
<evidence type="ECO:0000313" key="1">
    <source>
        <dbReference type="EMBL" id="ASJ25280.1"/>
    </source>
</evidence>
<dbReference type="AlphaFoldDB" id="A0A248LKG6"/>
<proteinExistence type="predicted"/>
<evidence type="ECO:0000313" key="2">
    <source>
        <dbReference type="Proteomes" id="UP000197424"/>
    </source>
</evidence>
<accession>A0A248LKG6</accession>
<dbReference type="EMBL" id="CP022115">
    <property type="protein sequence ID" value="ASJ25280.1"/>
    <property type="molecule type" value="Genomic_DNA"/>
</dbReference>